<comment type="pathway">
    <text evidence="1 6">Carbohydrate biosynthesis; dTDP-L-rhamnose biosynthesis.</text>
</comment>
<dbReference type="SUPFAM" id="SSF51735">
    <property type="entry name" value="NAD(P)-binding Rossmann-fold domains"/>
    <property type="match status" value="1"/>
</dbReference>
<dbReference type="InterPro" id="IPR036291">
    <property type="entry name" value="NAD(P)-bd_dom_sf"/>
</dbReference>
<comment type="caution">
    <text evidence="8">The sequence shown here is derived from an EMBL/GenBank/DDBJ whole genome shotgun (WGS) entry which is preliminary data.</text>
</comment>
<organism evidence="8 9">
    <name type="scientific">Chryseobacterium kwangjuense</name>
    <dbReference type="NCBI Taxonomy" id="267125"/>
    <lineage>
        <taxon>Bacteria</taxon>
        <taxon>Pseudomonadati</taxon>
        <taxon>Bacteroidota</taxon>
        <taxon>Flavobacteriia</taxon>
        <taxon>Flavobacteriales</taxon>
        <taxon>Weeksellaceae</taxon>
        <taxon>Chryseobacterium group</taxon>
        <taxon>Chryseobacterium</taxon>
    </lineage>
</organism>
<evidence type="ECO:0000256" key="5">
    <source>
        <dbReference type="ARBA" id="ARBA00048200"/>
    </source>
</evidence>
<dbReference type="GO" id="GO:0008831">
    <property type="term" value="F:dTDP-4-dehydrorhamnose reductase activity"/>
    <property type="evidence" value="ECO:0007669"/>
    <property type="project" value="UniProtKB-EC"/>
</dbReference>
<name>A0ABW9K5T5_9FLAO</name>
<evidence type="ECO:0000256" key="6">
    <source>
        <dbReference type="RuleBase" id="RU364082"/>
    </source>
</evidence>
<proteinExistence type="inferred from homology"/>
<dbReference type="Gene3D" id="3.40.50.720">
    <property type="entry name" value="NAD(P)-binding Rossmann-like Domain"/>
    <property type="match status" value="1"/>
</dbReference>
<reference evidence="8 9" key="1">
    <citation type="submission" date="2024-12" db="EMBL/GenBank/DDBJ databases">
        <title>Draft genome sequence of Chryseobacterium kwangjuense AG447.</title>
        <authorList>
            <person name="Cheptsov V.S."/>
            <person name="Belov A."/>
            <person name="Zavarzina A.G."/>
        </authorList>
    </citation>
    <scope>NUCLEOTIDE SEQUENCE [LARGE SCALE GENOMIC DNA]</scope>
    <source>
        <strain evidence="8 9">AG447</strain>
    </source>
</reference>
<evidence type="ECO:0000256" key="1">
    <source>
        <dbReference type="ARBA" id="ARBA00004781"/>
    </source>
</evidence>
<dbReference type="NCBIfam" id="TIGR01214">
    <property type="entry name" value="rmlD"/>
    <property type="match status" value="1"/>
</dbReference>
<comment type="catalytic activity">
    <reaction evidence="5">
        <text>dTDP-beta-L-rhamnose + NADP(+) = dTDP-4-dehydro-beta-L-rhamnose + NADPH + H(+)</text>
        <dbReference type="Rhea" id="RHEA:21796"/>
        <dbReference type="ChEBI" id="CHEBI:15378"/>
        <dbReference type="ChEBI" id="CHEBI:57510"/>
        <dbReference type="ChEBI" id="CHEBI:57783"/>
        <dbReference type="ChEBI" id="CHEBI:58349"/>
        <dbReference type="ChEBI" id="CHEBI:62830"/>
        <dbReference type="EC" id="1.1.1.133"/>
    </reaction>
</comment>
<dbReference type="InterPro" id="IPR005913">
    <property type="entry name" value="dTDP_dehydrorham_reduct"/>
</dbReference>
<evidence type="ECO:0000259" key="7">
    <source>
        <dbReference type="Pfam" id="PF04321"/>
    </source>
</evidence>
<dbReference type="EMBL" id="JBJXVJ010000003">
    <property type="protein sequence ID" value="MFN1218690.1"/>
    <property type="molecule type" value="Genomic_DNA"/>
</dbReference>
<evidence type="ECO:0000256" key="4">
    <source>
        <dbReference type="ARBA" id="ARBA00017099"/>
    </source>
</evidence>
<keyword evidence="9" id="KW-1185">Reference proteome</keyword>
<gene>
    <name evidence="8" type="primary">rfbD</name>
    <name evidence="8" type="ORF">ACKW6Q_17120</name>
</gene>
<feature type="domain" description="RmlD-like substrate binding" evidence="7">
    <location>
        <begin position="11"/>
        <end position="291"/>
    </location>
</feature>
<dbReference type="PANTHER" id="PTHR10491">
    <property type="entry name" value="DTDP-4-DEHYDRORHAMNOSE REDUCTASE"/>
    <property type="match status" value="1"/>
</dbReference>
<accession>A0ABW9K5T5</accession>
<dbReference type="Gene3D" id="3.90.25.10">
    <property type="entry name" value="UDP-galactose 4-epimerase, domain 1"/>
    <property type="match status" value="1"/>
</dbReference>
<keyword evidence="6" id="KW-0521">NADP</keyword>
<sequence>MSKLMILQMKKIAVIGSNGQLGNCIRKIAPDFENEYEFIFTDSQTLNITDEDQVNGFFYDNKPDYCINASAYTAVDLAEKEADKAFAVNADGVSYLAQACADYKTILIHISTDYVFDGDTNLPYSEDDFTNPTGVYGESKRKGEELALEINPGTIILRTSWLYSEFNKNFVKTMLNLFSQKEELGIVADQFGQPTNANDLAEAIMEIIGTPVKTFGIFHFSNYPETTWFEFAKKIAEFSKSSVKLNPLTTEQYPTPARRPARSTMSLDKIEEIYKIEPKHWENSLEESVKLLTNP</sequence>
<comment type="similarity">
    <text evidence="2 6">Belongs to the dTDP-4-dehydrorhamnose reductase family.</text>
</comment>
<dbReference type="Pfam" id="PF04321">
    <property type="entry name" value="RmlD_sub_bind"/>
    <property type="match status" value="1"/>
</dbReference>
<dbReference type="Proteomes" id="UP001634154">
    <property type="component" value="Unassembled WGS sequence"/>
</dbReference>
<evidence type="ECO:0000256" key="3">
    <source>
        <dbReference type="ARBA" id="ARBA00012929"/>
    </source>
</evidence>
<evidence type="ECO:0000313" key="9">
    <source>
        <dbReference type="Proteomes" id="UP001634154"/>
    </source>
</evidence>
<dbReference type="PANTHER" id="PTHR10491:SF4">
    <property type="entry name" value="METHIONINE ADENOSYLTRANSFERASE 2 SUBUNIT BETA"/>
    <property type="match status" value="1"/>
</dbReference>
<keyword evidence="6 8" id="KW-0560">Oxidoreductase</keyword>
<comment type="function">
    <text evidence="6">Catalyzes the reduction of dTDP-6-deoxy-L-lyxo-4-hexulose to yield dTDP-L-rhamnose.</text>
</comment>
<evidence type="ECO:0000313" key="8">
    <source>
        <dbReference type="EMBL" id="MFN1218690.1"/>
    </source>
</evidence>
<dbReference type="RefSeq" id="WP_409357573.1">
    <property type="nucleotide sequence ID" value="NZ_JBJXVJ010000003.1"/>
</dbReference>
<protein>
    <recommendedName>
        <fullName evidence="4 6">dTDP-4-dehydrorhamnose reductase</fullName>
        <ecNumber evidence="3 6">1.1.1.133</ecNumber>
    </recommendedName>
</protein>
<dbReference type="InterPro" id="IPR029903">
    <property type="entry name" value="RmlD-like-bd"/>
</dbReference>
<dbReference type="CDD" id="cd05254">
    <property type="entry name" value="dTDP_HR_like_SDR_e"/>
    <property type="match status" value="1"/>
</dbReference>
<evidence type="ECO:0000256" key="2">
    <source>
        <dbReference type="ARBA" id="ARBA00010944"/>
    </source>
</evidence>
<dbReference type="EC" id="1.1.1.133" evidence="3 6"/>